<evidence type="ECO:0000313" key="4">
    <source>
        <dbReference type="Proteomes" id="UP000789572"/>
    </source>
</evidence>
<dbReference type="Proteomes" id="UP000789572">
    <property type="component" value="Unassembled WGS sequence"/>
</dbReference>
<name>A0A9N9G166_9GLOM</name>
<dbReference type="Pfam" id="PF13919">
    <property type="entry name" value="ASXH"/>
    <property type="match status" value="1"/>
</dbReference>
<keyword evidence="4" id="KW-1185">Reference proteome</keyword>
<proteinExistence type="predicted"/>
<sequence>MRQSKSHNLRNRPQLRNTSETRKRHVRKRSKTDELSDHVVIDDIFSPLHNNATRQSEDDDSDDSDLSSLDFSGTHKKRKPRPSVAAEIQQETTMEEVQVNNQKESLPLSSSPLTKEQNESNWRRSTRLLHKVEDTSLEKHTDSKVQEDSERPKQWDIHGKTKKQKEKYFSRRIKPGEAEAEFKNIVNEANYARMTDEQKARLHRLIPNIDLVPVGTSLQSTPVEVEKSCKVYDNVQAKVEHMDISDSNDQKITPAAVEGNLMNINENDASTTPPHQPTIKHVLRPYFFHDVIYKECVTEFQEQLYNGECTEEYKATVRKAKEDYLNSNEVEPWKDLEFEKQWGELSVDSRTQIAGDSASIALTDMALAKLIRENDILFYERCFNKVDVKVVSRVRVISINKRNGALTVADEKDPALVFDDIVKPTTLETQIIDEDGRVPKDRRPNGNAFRSIKLIRNGKNLGSLFHIRKEYFYKAIGGQKD</sequence>
<feature type="compositionally biased region" description="Polar residues" evidence="1">
    <location>
        <begin position="98"/>
        <end position="115"/>
    </location>
</feature>
<comment type="caution">
    <text evidence="3">The sequence shown here is derived from an EMBL/GenBank/DDBJ whole genome shotgun (WGS) entry which is preliminary data.</text>
</comment>
<evidence type="ECO:0000256" key="1">
    <source>
        <dbReference type="SAM" id="MobiDB-lite"/>
    </source>
</evidence>
<reference evidence="3" key="1">
    <citation type="submission" date="2021-06" db="EMBL/GenBank/DDBJ databases">
        <authorList>
            <person name="Kallberg Y."/>
            <person name="Tangrot J."/>
            <person name="Rosling A."/>
        </authorList>
    </citation>
    <scope>NUCLEOTIDE SEQUENCE</scope>
    <source>
        <strain evidence="3">IA702</strain>
    </source>
</reference>
<feature type="compositionally biased region" description="Basic and acidic residues" evidence="1">
    <location>
        <begin position="31"/>
        <end position="41"/>
    </location>
</feature>
<protein>
    <submittedName>
        <fullName evidence="3">5345_t:CDS:1</fullName>
    </submittedName>
</protein>
<dbReference type="InterPro" id="IPR028020">
    <property type="entry name" value="ASX_DEUBAD_dom"/>
</dbReference>
<dbReference type="AlphaFoldDB" id="A0A9N9G166"/>
<feature type="compositionally biased region" description="Basic and acidic residues" evidence="1">
    <location>
        <begin position="130"/>
        <end position="159"/>
    </location>
</feature>
<feature type="domain" description="ASX DEUBAD" evidence="2">
    <location>
        <begin position="178"/>
        <end position="344"/>
    </location>
</feature>
<organism evidence="3 4">
    <name type="scientific">Paraglomus occultum</name>
    <dbReference type="NCBI Taxonomy" id="144539"/>
    <lineage>
        <taxon>Eukaryota</taxon>
        <taxon>Fungi</taxon>
        <taxon>Fungi incertae sedis</taxon>
        <taxon>Mucoromycota</taxon>
        <taxon>Glomeromycotina</taxon>
        <taxon>Glomeromycetes</taxon>
        <taxon>Paraglomerales</taxon>
        <taxon>Paraglomeraceae</taxon>
        <taxon>Paraglomus</taxon>
    </lineage>
</organism>
<accession>A0A9N9G166</accession>
<evidence type="ECO:0000313" key="3">
    <source>
        <dbReference type="EMBL" id="CAG8572224.1"/>
    </source>
</evidence>
<feature type="compositionally biased region" description="Basic residues" evidence="1">
    <location>
        <begin position="1"/>
        <end position="10"/>
    </location>
</feature>
<evidence type="ECO:0000259" key="2">
    <source>
        <dbReference type="Pfam" id="PF13919"/>
    </source>
</evidence>
<dbReference type="EMBL" id="CAJVPJ010001039">
    <property type="protein sequence ID" value="CAG8572224.1"/>
    <property type="molecule type" value="Genomic_DNA"/>
</dbReference>
<gene>
    <name evidence="3" type="ORF">POCULU_LOCUS6054</name>
</gene>
<feature type="region of interest" description="Disordered" evidence="1">
    <location>
        <begin position="1"/>
        <end position="162"/>
    </location>
</feature>
<dbReference type="OrthoDB" id="2289918at2759"/>